<dbReference type="PANTHER" id="PTHR45615:SF80">
    <property type="entry name" value="GRIP DOMAIN-CONTAINING PROTEIN"/>
    <property type="match status" value="1"/>
</dbReference>
<feature type="compositionally biased region" description="Low complexity" evidence="2">
    <location>
        <begin position="1036"/>
        <end position="1046"/>
    </location>
</feature>
<feature type="coiled-coil region" evidence="1">
    <location>
        <begin position="641"/>
        <end position="685"/>
    </location>
</feature>
<organism evidence="3 4">
    <name type="scientific">Tetraparma gracilis</name>
    <dbReference type="NCBI Taxonomy" id="2962635"/>
    <lineage>
        <taxon>Eukaryota</taxon>
        <taxon>Sar</taxon>
        <taxon>Stramenopiles</taxon>
        <taxon>Ochrophyta</taxon>
        <taxon>Bolidophyceae</taxon>
        <taxon>Parmales</taxon>
        <taxon>Triparmaceae</taxon>
        <taxon>Tetraparma</taxon>
    </lineage>
</organism>
<dbReference type="PANTHER" id="PTHR45615">
    <property type="entry name" value="MYOSIN HEAVY CHAIN, NON-MUSCLE"/>
    <property type="match status" value="1"/>
</dbReference>
<protein>
    <submittedName>
        <fullName evidence="3">Uncharacterized protein</fullName>
    </submittedName>
</protein>
<evidence type="ECO:0000256" key="2">
    <source>
        <dbReference type="SAM" id="MobiDB-lite"/>
    </source>
</evidence>
<name>A0ABQ6N553_9STRA</name>
<feature type="region of interest" description="Disordered" evidence="2">
    <location>
        <begin position="142"/>
        <end position="209"/>
    </location>
</feature>
<evidence type="ECO:0000313" key="3">
    <source>
        <dbReference type="EMBL" id="GMI40644.1"/>
    </source>
</evidence>
<sequence>MSEVLPAPPPGAMSPALSSQFPPPPGTPSSSGPNSSLPAPTDRPPPPHDLQLRHMKNYIALCESLISTLSPGHPLPVLASHLTLSHLPPSPSPGSSTPAFITSSEARHASTERSDRLQIASLLRRCEAAERRGDEATRQLGAARGIAERKTREATTAGRNVKKLAEENRRLAAEVAGSAAPRPKAALKSAPRPALPSSRPLPPPSRVSELTSTISSLKSQLSASSSALSSSELQVKVLSDALEIKAADMGLPGPQVLSDLSAARGEAVALKASATAASDKLLVLQSNHDALLEELALAKSKASAAASSEESMKAQFHLLGGDTLRELTEEKDALLDYVADSLDSVARLEEESKGLQEEVAELRDHREQNATLQEEVISAAAKIESLNEQLSSSASAATSQKDTVEDQREEMEEMARMQIDLLEQVRASEDEKLKMSDSLNEAKSQLEAEAVRHETSRSNLETTNAALNHANAELSAAQQKLSQIVPKVDSADAELRVLRSRLRDLEDAEGKAARAEAELRDLKPIKAALDKVAGDIRGTTYESVRAAALSKNPGSSDVEAALDISASIASGRAAATTKAQWHAAWVNTGSLTALLPSLGDRVQSLFTDVSMMESQLGDLSAVLAEERKDRDVERRVLSDSLVSKEQQVKDLSENTKSLTDKVTELQAQNDRAKGAEAAAAQLRTLWLSHCQEEGAELAPSSSVADLEVVHSVARALYAGRQASARANQSLQRLVESEAMVNMREQEVHKLQATGDDLVKQLTNTRAGSEADIAGLRSEGTALAAELKSAAELAEKQGALALTLEGRLEALQAERAMLSTQFHACQEELEGVNAELSRALLVANERSRGSLTDPADGQAGLRLGGNSPTGVVVKTAADALSMLADKVGAVTQQLIAAQARAEMAEVTSLARTNVGAGMGTPAGSVAGTPLAASRMSAGVTPLMRGSGGAAAAADDGTNELLNRQKQQLGEMQQKWGLSSVETPGAGGGGGSALFNRHREQQQRIESVTKSAMSVRSAAAAGLSTPLAAGTGAGAGASTGARARAPSPGTQALQERLKKAQAAFKTLSRN</sequence>
<feature type="region of interest" description="Disordered" evidence="2">
    <location>
        <begin position="389"/>
        <end position="411"/>
    </location>
</feature>
<feature type="compositionally biased region" description="Low complexity" evidence="2">
    <location>
        <begin position="28"/>
        <end position="40"/>
    </location>
</feature>
<evidence type="ECO:0000313" key="4">
    <source>
        <dbReference type="Proteomes" id="UP001165060"/>
    </source>
</evidence>
<feature type="compositionally biased region" description="Low complexity" evidence="2">
    <location>
        <begin position="178"/>
        <end position="198"/>
    </location>
</feature>
<reference evidence="3 4" key="1">
    <citation type="journal article" date="2023" name="Commun. Biol.">
        <title>Genome analysis of Parmales, the sister group of diatoms, reveals the evolutionary specialization of diatoms from phago-mixotrophs to photoautotrophs.</title>
        <authorList>
            <person name="Ban H."/>
            <person name="Sato S."/>
            <person name="Yoshikawa S."/>
            <person name="Yamada K."/>
            <person name="Nakamura Y."/>
            <person name="Ichinomiya M."/>
            <person name="Sato N."/>
            <person name="Blanc-Mathieu R."/>
            <person name="Endo H."/>
            <person name="Kuwata A."/>
            <person name="Ogata H."/>
        </authorList>
    </citation>
    <scope>NUCLEOTIDE SEQUENCE [LARGE SCALE GENOMIC DNA]</scope>
</reference>
<accession>A0ABQ6N553</accession>
<feature type="compositionally biased region" description="Pro residues" evidence="2">
    <location>
        <begin position="1"/>
        <end position="12"/>
    </location>
</feature>
<keyword evidence="1" id="KW-0175">Coiled coil</keyword>
<proteinExistence type="predicted"/>
<keyword evidence="4" id="KW-1185">Reference proteome</keyword>
<dbReference type="EMBL" id="BRYB01000947">
    <property type="protein sequence ID" value="GMI40644.1"/>
    <property type="molecule type" value="Genomic_DNA"/>
</dbReference>
<dbReference type="Proteomes" id="UP001165060">
    <property type="component" value="Unassembled WGS sequence"/>
</dbReference>
<feature type="compositionally biased region" description="Basic and acidic residues" evidence="2">
    <location>
        <begin position="163"/>
        <end position="172"/>
    </location>
</feature>
<feature type="region of interest" description="Disordered" evidence="2">
    <location>
        <begin position="1024"/>
        <end position="1068"/>
    </location>
</feature>
<feature type="region of interest" description="Disordered" evidence="2">
    <location>
        <begin position="1"/>
        <end position="51"/>
    </location>
</feature>
<comment type="caution">
    <text evidence="3">The sequence shown here is derived from an EMBL/GenBank/DDBJ whole genome shotgun (WGS) entry which is preliminary data.</text>
</comment>
<evidence type="ECO:0000256" key="1">
    <source>
        <dbReference type="SAM" id="Coils"/>
    </source>
</evidence>
<feature type="coiled-coil region" evidence="1">
    <location>
        <begin position="758"/>
        <end position="827"/>
    </location>
</feature>
<gene>
    <name evidence="3" type="ORF">TeGR_g8263</name>
</gene>